<dbReference type="InterPro" id="IPR042462">
    <property type="entry name" value="ARMC7"/>
</dbReference>
<dbReference type="Proteomes" id="UP000593565">
    <property type="component" value="Unassembled WGS sequence"/>
</dbReference>
<reference evidence="1 2" key="1">
    <citation type="submission" date="2020-02" db="EMBL/GenBank/DDBJ databases">
        <title>A chromosome-scale genome assembly of the black bullhead catfish (Ameiurus melas).</title>
        <authorList>
            <person name="Wen M."/>
            <person name="Zham M."/>
            <person name="Cabau C."/>
            <person name="Klopp C."/>
            <person name="Donnadieu C."/>
            <person name="Roques C."/>
            <person name="Bouchez O."/>
            <person name="Lampietro C."/>
            <person name="Jouanno E."/>
            <person name="Herpin A."/>
            <person name="Louis A."/>
            <person name="Berthelot C."/>
            <person name="Parey E."/>
            <person name="Roest-Crollius H."/>
            <person name="Braasch I."/>
            <person name="Postlethwait J."/>
            <person name="Robinson-Rechavi M."/>
            <person name="Echchiki A."/>
            <person name="Begum T."/>
            <person name="Montfort J."/>
            <person name="Schartl M."/>
            <person name="Bobe J."/>
            <person name="Guiguen Y."/>
        </authorList>
    </citation>
    <scope>NUCLEOTIDE SEQUENCE [LARGE SCALE GENOMIC DNA]</scope>
    <source>
        <strain evidence="1">M_S1</strain>
        <tissue evidence="1">Blood</tissue>
    </source>
</reference>
<evidence type="ECO:0000313" key="1">
    <source>
        <dbReference type="EMBL" id="KAF4084972.1"/>
    </source>
</evidence>
<accession>A0A7J6AQ01</accession>
<dbReference type="EMBL" id="JAAGNN010000009">
    <property type="protein sequence ID" value="KAF4084972.1"/>
    <property type="molecule type" value="Genomic_DNA"/>
</dbReference>
<evidence type="ECO:0008006" key="3">
    <source>
        <dbReference type="Google" id="ProtNLM"/>
    </source>
</evidence>
<sequence length="255" mass="28720">MRKIVFRHFRRDRKTELAEYLLGAILSSTSQVPNLGPGVHRSIQNERHITIPYILQKERPRECSTGMNRFCASDRLEYLQGLVTEFQDTDSEEAKEQILANLANFAYDPRSMEALRMLQVTELFLDMLTEENENFVEFGIGGLCNLSMDRECRDQILQSGGIPLVTGCLSSHRDETVLSAITTLMNLTTAASRSQTTDGAVVQSMLRFSLTQNPRLSNLATVFLQDYCTQDQVDKARELLQGHSQSAVGIPLPKD</sequence>
<proteinExistence type="predicted"/>
<protein>
    <recommendedName>
        <fullName evidence="3">Armadillo repeat-containing protein 7</fullName>
    </recommendedName>
</protein>
<dbReference type="SUPFAM" id="SSF48371">
    <property type="entry name" value="ARM repeat"/>
    <property type="match status" value="1"/>
</dbReference>
<dbReference type="PANTHER" id="PTHR46263">
    <property type="entry name" value="ARMADILLO REPEAT-CONTAINING PROTEIN 7"/>
    <property type="match status" value="1"/>
</dbReference>
<organism evidence="1 2">
    <name type="scientific">Ameiurus melas</name>
    <name type="common">Black bullhead</name>
    <name type="synonym">Silurus melas</name>
    <dbReference type="NCBI Taxonomy" id="219545"/>
    <lineage>
        <taxon>Eukaryota</taxon>
        <taxon>Metazoa</taxon>
        <taxon>Chordata</taxon>
        <taxon>Craniata</taxon>
        <taxon>Vertebrata</taxon>
        <taxon>Euteleostomi</taxon>
        <taxon>Actinopterygii</taxon>
        <taxon>Neopterygii</taxon>
        <taxon>Teleostei</taxon>
        <taxon>Ostariophysi</taxon>
        <taxon>Siluriformes</taxon>
        <taxon>Ictaluridae</taxon>
        <taxon>Ameiurus</taxon>
    </lineage>
</organism>
<dbReference type="InterPro" id="IPR011989">
    <property type="entry name" value="ARM-like"/>
</dbReference>
<comment type="caution">
    <text evidence="1">The sequence shown here is derived from an EMBL/GenBank/DDBJ whole genome shotgun (WGS) entry which is preliminary data.</text>
</comment>
<dbReference type="PANTHER" id="PTHR46263:SF1">
    <property type="entry name" value="ARMADILLO REPEAT-CONTAINING PROTEIN 7"/>
    <property type="match status" value="1"/>
</dbReference>
<dbReference type="AlphaFoldDB" id="A0A7J6AQ01"/>
<name>A0A7J6AQ01_AMEME</name>
<keyword evidence="2" id="KW-1185">Reference proteome</keyword>
<dbReference type="InterPro" id="IPR016024">
    <property type="entry name" value="ARM-type_fold"/>
</dbReference>
<dbReference type="Gene3D" id="1.25.10.10">
    <property type="entry name" value="Leucine-rich Repeat Variant"/>
    <property type="match status" value="1"/>
</dbReference>
<gene>
    <name evidence="1" type="ORF">AMELA_G00112190</name>
</gene>
<evidence type="ECO:0000313" key="2">
    <source>
        <dbReference type="Proteomes" id="UP000593565"/>
    </source>
</evidence>